<keyword evidence="4" id="KW-0732">Signal</keyword>
<dbReference type="InterPro" id="IPR003760">
    <property type="entry name" value="PnrA-like"/>
</dbReference>
<dbReference type="InterPro" id="IPR028082">
    <property type="entry name" value="Peripla_BP_I"/>
</dbReference>
<comment type="subcellular location">
    <subcellularLocation>
        <location evidence="1">Cell membrane</location>
        <topology evidence="1">Lipid-anchor</topology>
    </subcellularLocation>
</comment>
<feature type="domain" description="ABC transporter substrate-binding protein PnrA-like" evidence="7">
    <location>
        <begin position="20"/>
        <end position="308"/>
    </location>
</feature>
<reference evidence="8 9" key="1">
    <citation type="submission" date="2009-06" db="EMBL/GenBank/DDBJ databases">
        <title>Complete sequence of Thermotogales bacterium TBF 19.5.1.</title>
        <authorList>
            <consortium name="US DOE Joint Genome Institute"/>
            <person name="Lucas S."/>
            <person name="Copeland A."/>
            <person name="Lapidus A."/>
            <person name="Glavina del Rio T."/>
            <person name="Tice H."/>
            <person name="Bruce D."/>
            <person name="Goodwin L."/>
            <person name="Pitluck S."/>
            <person name="Chertkov O."/>
            <person name="Brettin T."/>
            <person name="Detter J.C."/>
            <person name="Han C."/>
            <person name="Schmutz J."/>
            <person name="Larimer F."/>
            <person name="Land M."/>
            <person name="Hauser L."/>
            <person name="Kyrpides N."/>
            <person name="Ovchinnikova G."/>
            <person name="Noll K."/>
        </authorList>
    </citation>
    <scope>NUCLEOTIDE SEQUENCE [LARGE SCALE GENOMIC DNA]</scope>
    <source>
        <strain evidence="9">ATCC BAA-1733 / DSM 21960 / TBF 19.5.1</strain>
    </source>
</reference>
<dbReference type="GO" id="GO:0005886">
    <property type="term" value="C:plasma membrane"/>
    <property type="evidence" value="ECO:0007669"/>
    <property type="project" value="UniProtKB-SubCell"/>
</dbReference>
<gene>
    <name evidence="8" type="ordered locus">Kole_1250</name>
</gene>
<organism evidence="8 9">
    <name type="scientific">Kosmotoga olearia (strain ATCC BAA-1733 / DSM 21960 / TBF 19.5.1)</name>
    <dbReference type="NCBI Taxonomy" id="521045"/>
    <lineage>
        <taxon>Bacteria</taxon>
        <taxon>Thermotogati</taxon>
        <taxon>Thermotogota</taxon>
        <taxon>Thermotogae</taxon>
        <taxon>Kosmotogales</taxon>
        <taxon>Kosmotogaceae</taxon>
        <taxon>Kosmotoga</taxon>
    </lineage>
</organism>
<protein>
    <submittedName>
        <fullName evidence="8">Basic membrane lipoprotein</fullName>
    </submittedName>
</protein>
<dbReference type="OrthoDB" id="9769871at2"/>
<dbReference type="eggNOG" id="COG1744">
    <property type="taxonomic scope" value="Bacteria"/>
</dbReference>
<keyword evidence="9" id="KW-1185">Reference proteome</keyword>
<evidence type="ECO:0000259" key="7">
    <source>
        <dbReference type="Pfam" id="PF02608"/>
    </source>
</evidence>
<dbReference type="SUPFAM" id="SSF53822">
    <property type="entry name" value="Periplasmic binding protein-like I"/>
    <property type="match status" value="1"/>
</dbReference>
<dbReference type="PANTHER" id="PTHR34296:SF2">
    <property type="entry name" value="ABC TRANSPORTER GUANOSINE-BINDING PROTEIN NUPN"/>
    <property type="match status" value="1"/>
</dbReference>
<evidence type="ECO:0000313" key="8">
    <source>
        <dbReference type="EMBL" id="ACR79947.1"/>
    </source>
</evidence>
<accession>C5CJ31</accession>
<reference evidence="8 9" key="2">
    <citation type="journal article" date="2011" name="J. Bacteriol.">
        <title>Genome Sequence of Kosmotoga olearia Strain TBF 19.5.1, a Thermophilic Bacterium with a Wide Growth Temperature Range, Isolated from the Troll B Oil Platform in the North Sea.</title>
        <authorList>
            <person name="Swithers K.S."/>
            <person name="Dipippo J.L."/>
            <person name="Bruce D.C."/>
            <person name="Detter C."/>
            <person name="Tapia R."/>
            <person name="Han S."/>
            <person name="Goodwin L.A."/>
            <person name="Han J."/>
            <person name="Woyke T."/>
            <person name="Pitluck S."/>
            <person name="Pennacchio L."/>
            <person name="Nolan M."/>
            <person name="Mikhailova N."/>
            <person name="Land M.L."/>
            <person name="Nesbo C.L."/>
            <person name="Gogarten J.P."/>
            <person name="Noll K.M."/>
        </authorList>
    </citation>
    <scope>NUCLEOTIDE SEQUENCE [LARGE SCALE GENOMIC DNA]</scope>
    <source>
        <strain evidence="9">ATCC BAA-1733 / DSM 21960 / TBF 19.5.1</strain>
    </source>
</reference>
<evidence type="ECO:0000256" key="6">
    <source>
        <dbReference type="ARBA" id="ARBA00023288"/>
    </source>
</evidence>
<dbReference type="Gene3D" id="3.40.50.2300">
    <property type="match status" value="2"/>
</dbReference>
<name>C5CJ31_KOSOT</name>
<dbReference type="InterPro" id="IPR050957">
    <property type="entry name" value="BMP_lipoprotein"/>
</dbReference>
<dbReference type="CDD" id="cd19964">
    <property type="entry name" value="PBP1_BMP-like"/>
    <property type="match status" value="1"/>
</dbReference>
<dbReference type="STRING" id="521045.Kole_1250"/>
<dbReference type="KEGG" id="kol:Kole_1250"/>
<evidence type="ECO:0000313" key="9">
    <source>
        <dbReference type="Proteomes" id="UP000002382"/>
    </source>
</evidence>
<sequence>MKKILVVLLIAVMSLTLFGKVKAVLLVNGTLGDKSFFDSAARGMKMIEEQLGVETKIIEMGYNPSEWGPTLEDISDLGEYDIIIVGTWQMVELVERVAPMYPDTTYIIFDTAVDYSKGNLDNVYSILYKQNEGSFLAGAMAAMVSTSDKFKYSLPDKKIIGFLGGMDIPVINDFLVGYIEGALYIDPDIKVAISYVGAWNDPAKGKEFTLSMYRQGADVVFAVAGETGNGVLAAAKEMDRWAIGVDSDMQLLYEEKDMDIVKHTLSSMLKNVDYSLLRAVKLYLEGKLPVGQVEALGLKERGVGLADNPYFREIMEADPWILVKLRELELAIIRGDIKVTSAYGMSNEELNKIRDAVRPK</sequence>
<dbReference type="Proteomes" id="UP000002382">
    <property type="component" value="Chromosome"/>
</dbReference>
<proteinExistence type="inferred from homology"/>
<keyword evidence="5" id="KW-0472">Membrane</keyword>
<keyword evidence="6 8" id="KW-0449">Lipoprotein</keyword>
<keyword evidence="3" id="KW-1003">Cell membrane</keyword>
<dbReference type="Pfam" id="PF02608">
    <property type="entry name" value="Bmp"/>
    <property type="match status" value="1"/>
</dbReference>
<dbReference type="EMBL" id="CP001634">
    <property type="protein sequence ID" value="ACR79947.1"/>
    <property type="molecule type" value="Genomic_DNA"/>
</dbReference>
<comment type="similarity">
    <text evidence="2">Belongs to the BMP lipoprotein family.</text>
</comment>
<evidence type="ECO:0000256" key="2">
    <source>
        <dbReference type="ARBA" id="ARBA00008610"/>
    </source>
</evidence>
<evidence type="ECO:0000256" key="1">
    <source>
        <dbReference type="ARBA" id="ARBA00004193"/>
    </source>
</evidence>
<dbReference type="HOGENOM" id="CLU_038813_0_1_0"/>
<dbReference type="AlphaFoldDB" id="C5CJ31"/>
<dbReference type="PANTHER" id="PTHR34296">
    <property type="entry name" value="TRANSCRIPTIONAL ACTIVATOR PROTEIN MED"/>
    <property type="match status" value="1"/>
</dbReference>
<evidence type="ECO:0000256" key="4">
    <source>
        <dbReference type="ARBA" id="ARBA00022729"/>
    </source>
</evidence>
<evidence type="ECO:0000256" key="5">
    <source>
        <dbReference type="ARBA" id="ARBA00023136"/>
    </source>
</evidence>
<dbReference type="RefSeq" id="WP_015868603.1">
    <property type="nucleotide sequence ID" value="NC_012785.1"/>
</dbReference>
<evidence type="ECO:0000256" key="3">
    <source>
        <dbReference type="ARBA" id="ARBA00022475"/>
    </source>
</evidence>